<evidence type="ECO:0000256" key="4">
    <source>
        <dbReference type="ARBA" id="ARBA00022519"/>
    </source>
</evidence>
<keyword evidence="3" id="KW-1003">Cell membrane</keyword>
<dbReference type="PANTHER" id="PTHR30414:SF0">
    <property type="entry name" value="MINICONDUCTANCE MECHANOSENSITIVE CHANNEL YBDG"/>
    <property type="match status" value="1"/>
</dbReference>
<dbReference type="KEGG" id="bsa:Bacsa_2607"/>
<dbReference type="GO" id="GO:0008381">
    <property type="term" value="F:mechanosensitive monoatomic ion channel activity"/>
    <property type="evidence" value="ECO:0007669"/>
    <property type="project" value="InterPro"/>
</dbReference>
<evidence type="ECO:0000256" key="6">
    <source>
        <dbReference type="ARBA" id="ARBA00022989"/>
    </source>
</evidence>
<keyword evidence="4" id="KW-0997">Cell inner membrane</keyword>
<accession>F0QZ95</accession>
<dbReference type="Gene3D" id="2.30.30.60">
    <property type="match status" value="1"/>
</dbReference>
<name>F0QZ95_PHOSB</name>
<evidence type="ECO:0000256" key="2">
    <source>
        <dbReference type="ARBA" id="ARBA00008017"/>
    </source>
</evidence>
<evidence type="ECO:0000256" key="9">
    <source>
        <dbReference type="ARBA" id="ARBA00093630"/>
    </source>
</evidence>
<dbReference type="FunFam" id="2.30.30.60:FF:000002">
    <property type="entry name" value="Mechanosensitive ion channel family protein"/>
    <property type="match status" value="1"/>
</dbReference>
<evidence type="ECO:0000313" key="15">
    <source>
        <dbReference type="Proteomes" id="UP000007486"/>
    </source>
</evidence>
<feature type="domain" description="Mechanosensitive ion channel MscS" evidence="12">
    <location>
        <begin position="190"/>
        <end position="258"/>
    </location>
</feature>
<evidence type="ECO:0000259" key="12">
    <source>
        <dbReference type="Pfam" id="PF00924"/>
    </source>
</evidence>
<dbReference type="Pfam" id="PF00924">
    <property type="entry name" value="MS_channel_2nd"/>
    <property type="match status" value="1"/>
</dbReference>
<dbReference type="InterPro" id="IPR023408">
    <property type="entry name" value="MscS_beta-dom_sf"/>
</dbReference>
<feature type="transmembrane region" description="Helical" evidence="11">
    <location>
        <begin position="171"/>
        <end position="188"/>
    </location>
</feature>
<feature type="transmembrane region" description="Helical" evidence="11">
    <location>
        <begin position="145"/>
        <end position="165"/>
    </location>
</feature>
<dbReference type="InterPro" id="IPR030192">
    <property type="entry name" value="YbdG"/>
</dbReference>
<feature type="transmembrane region" description="Helical" evidence="11">
    <location>
        <begin position="77"/>
        <end position="94"/>
    </location>
</feature>
<evidence type="ECO:0000256" key="7">
    <source>
        <dbReference type="ARBA" id="ARBA00023016"/>
    </source>
</evidence>
<dbReference type="OrthoDB" id="9775207at2"/>
<dbReference type="Pfam" id="PF21082">
    <property type="entry name" value="MS_channel_3rd"/>
    <property type="match status" value="1"/>
</dbReference>
<feature type="domain" description="Mechanosensitive ion channel MscS C-terminal" evidence="13">
    <location>
        <begin position="307"/>
        <end position="380"/>
    </location>
</feature>
<keyword evidence="15" id="KW-1185">Reference proteome</keyword>
<organism evidence="14 15">
    <name type="scientific">Phocaeicola salanitronis (strain DSM 18170 / JCM 13657 / CCUG 60908 / BL78)</name>
    <name type="common">Bacteroides salanitronis</name>
    <dbReference type="NCBI Taxonomy" id="667015"/>
    <lineage>
        <taxon>Bacteria</taxon>
        <taxon>Pseudomonadati</taxon>
        <taxon>Bacteroidota</taxon>
        <taxon>Bacteroidia</taxon>
        <taxon>Bacteroidales</taxon>
        <taxon>Bacteroidaceae</taxon>
        <taxon>Phocaeicola</taxon>
    </lineage>
</organism>
<keyword evidence="6 11" id="KW-1133">Transmembrane helix</keyword>
<dbReference type="SUPFAM" id="SSF50182">
    <property type="entry name" value="Sm-like ribonucleoproteins"/>
    <property type="match status" value="1"/>
</dbReference>
<dbReference type="Proteomes" id="UP000007486">
    <property type="component" value="Chromosome"/>
</dbReference>
<keyword evidence="8 11" id="KW-0472">Membrane</keyword>
<dbReference type="InterPro" id="IPR010920">
    <property type="entry name" value="LSM_dom_sf"/>
</dbReference>
<comment type="similarity">
    <text evidence="2">Belongs to the MscS (TC 1.A.23) family.</text>
</comment>
<dbReference type="STRING" id="667015.Bacsa_2607"/>
<evidence type="ECO:0000256" key="10">
    <source>
        <dbReference type="ARBA" id="ARBA00093659"/>
    </source>
</evidence>
<dbReference type="GO" id="GO:0005886">
    <property type="term" value="C:plasma membrane"/>
    <property type="evidence" value="ECO:0007669"/>
    <property type="project" value="UniProtKB-SubCell"/>
</dbReference>
<evidence type="ECO:0000313" key="14">
    <source>
        <dbReference type="EMBL" id="ADY37142.1"/>
    </source>
</evidence>
<reference evidence="14 15" key="1">
    <citation type="journal article" date="2011" name="Stand. Genomic Sci.">
        <title>Complete genome sequence of Bacteroides salanitronis type strain (BL78).</title>
        <authorList>
            <person name="Gronow S."/>
            <person name="Held B."/>
            <person name="Lucas S."/>
            <person name="Lapidus A."/>
            <person name="Del Rio T.G."/>
            <person name="Nolan M."/>
            <person name="Tice H."/>
            <person name="Deshpande S."/>
            <person name="Cheng J.F."/>
            <person name="Pitluck S."/>
            <person name="Liolios K."/>
            <person name="Pagani I."/>
            <person name="Ivanova N."/>
            <person name="Mavromatis K."/>
            <person name="Pati A."/>
            <person name="Tapia R."/>
            <person name="Han C."/>
            <person name="Goodwin L."/>
            <person name="Chen A."/>
            <person name="Palaniappan K."/>
            <person name="Land M."/>
            <person name="Hauser L."/>
            <person name="Chang Y.J."/>
            <person name="Jeffries C.D."/>
            <person name="Brambilla E.M."/>
            <person name="Rohde M."/>
            <person name="Goker M."/>
            <person name="Detter J.C."/>
            <person name="Woyke T."/>
            <person name="Bristow J."/>
            <person name="Markowitz V."/>
            <person name="Hugenholtz P."/>
            <person name="Kyrpides N.C."/>
            <person name="Klenk H.P."/>
            <person name="Eisen J.A."/>
        </authorList>
    </citation>
    <scope>NUCLEOTIDE SEQUENCE [LARGE SCALE GENOMIC DNA]</scope>
    <source>
        <strain evidence="14 15">DSM 18170</strain>
    </source>
</reference>
<feature type="transmembrane region" description="Helical" evidence="11">
    <location>
        <begin position="100"/>
        <end position="124"/>
    </location>
</feature>
<dbReference type="EMBL" id="CP002530">
    <property type="protein sequence ID" value="ADY37142.1"/>
    <property type="molecule type" value="Genomic_DNA"/>
</dbReference>
<dbReference type="eggNOG" id="COG0668">
    <property type="taxonomic scope" value="Bacteria"/>
</dbReference>
<dbReference type="RefSeq" id="WP_013618516.1">
    <property type="nucleotide sequence ID" value="NC_015164.1"/>
</dbReference>
<keyword evidence="7" id="KW-0346">Stress response</keyword>
<dbReference type="PANTHER" id="PTHR30414">
    <property type="entry name" value="MINICONDUCTANCE MECHANOSENSITIVE CHANNEL YBDG"/>
    <property type="match status" value="1"/>
</dbReference>
<dbReference type="AlphaFoldDB" id="F0QZ95"/>
<evidence type="ECO:0000256" key="3">
    <source>
        <dbReference type="ARBA" id="ARBA00022475"/>
    </source>
</evidence>
<evidence type="ECO:0000256" key="11">
    <source>
        <dbReference type="SAM" id="Phobius"/>
    </source>
</evidence>
<gene>
    <name evidence="14" type="ordered locus">Bacsa_2607</name>
</gene>
<sequence length="402" mass="45910">MEHIDEEIARVLMEMGIDKSNLDWTTRVILILAILLVSYIVTKLFRHALIPAVRKLTAKTKAKWDDYLFNDDMLHSFSRMIPPIIFYLLLPFAFDGYPYVLTILLKACLIYLVVTTLMLVNAFLKSLYEISNEHETLRYRPLKGIYQMVSILAFCVGLILIISILIDQNAATILAGLGASAAVLMLIFKDSILGLVAGVQLSANDMLRPGDWVTMAKYGADGFVKEVSLTTVKVQNFDKTITTIPPYALVSDSFQNWRGMWETGGRRIKRSLNIDMTTIRFCTGDEMEAFAEKGWIGMPEEGAEPVVNLEVFRRYALEYLHAHPRIHQDMMIMVRQMQPTPEGLPLEFYCFTQTTEWLAYEGIQNEVFNHFIAVLPRFGLRVYQHPSGNDLARFLKETKKEA</sequence>
<dbReference type="InterPro" id="IPR006685">
    <property type="entry name" value="MscS_channel_2nd"/>
</dbReference>
<comment type="subcellular location">
    <subcellularLocation>
        <location evidence="1">Cell inner membrane</location>
        <topology evidence="1">Multi-pass membrane protein</topology>
    </subcellularLocation>
</comment>
<evidence type="ECO:0000256" key="1">
    <source>
        <dbReference type="ARBA" id="ARBA00004429"/>
    </source>
</evidence>
<proteinExistence type="inferred from homology"/>
<feature type="transmembrane region" description="Helical" evidence="11">
    <location>
        <begin position="24"/>
        <end position="45"/>
    </location>
</feature>
<evidence type="ECO:0000259" key="13">
    <source>
        <dbReference type="Pfam" id="PF21082"/>
    </source>
</evidence>
<evidence type="ECO:0000256" key="8">
    <source>
        <dbReference type="ARBA" id="ARBA00023136"/>
    </source>
</evidence>
<protein>
    <recommendedName>
        <fullName evidence="9">Mechanosensing system component YbdG</fullName>
    </recommendedName>
    <alternativeName>
        <fullName evidence="10">Mechanosensitive channel homolog YbdG</fullName>
    </alternativeName>
</protein>
<dbReference type="GO" id="GO:0071470">
    <property type="term" value="P:cellular response to osmotic stress"/>
    <property type="evidence" value="ECO:0007669"/>
    <property type="project" value="InterPro"/>
</dbReference>
<dbReference type="InterPro" id="IPR049278">
    <property type="entry name" value="MS_channel_C"/>
</dbReference>
<dbReference type="HOGENOM" id="CLU_045354_1_0_10"/>
<keyword evidence="5 11" id="KW-0812">Transmembrane</keyword>
<evidence type="ECO:0000256" key="5">
    <source>
        <dbReference type="ARBA" id="ARBA00022692"/>
    </source>
</evidence>